<gene>
    <name evidence="1" type="ORF">GQ55_9G603900</name>
</gene>
<accession>A0A2T7CHA2</accession>
<dbReference type="Gramene" id="PUZ42710">
    <property type="protein sequence ID" value="PUZ42710"/>
    <property type="gene ID" value="GQ55_9G603900"/>
</dbReference>
<name>A0A2T7CHA2_9POAL</name>
<sequence>MTRGRKWMLELEGIIEPVAYPTTSPVAIEKGKAKKLKVVRSRKN</sequence>
<keyword evidence="2" id="KW-1185">Reference proteome</keyword>
<evidence type="ECO:0000313" key="1">
    <source>
        <dbReference type="EMBL" id="PUZ42710.1"/>
    </source>
</evidence>
<dbReference type="AlphaFoldDB" id="A0A2T7CHA2"/>
<proteinExistence type="predicted"/>
<reference evidence="1 2" key="1">
    <citation type="submission" date="2018-04" db="EMBL/GenBank/DDBJ databases">
        <title>WGS assembly of Panicum hallii var. hallii HAL2.</title>
        <authorList>
            <person name="Lovell J."/>
            <person name="Jenkins J."/>
            <person name="Lowry D."/>
            <person name="Mamidi S."/>
            <person name="Sreedasyam A."/>
            <person name="Weng X."/>
            <person name="Barry K."/>
            <person name="Bonette J."/>
            <person name="Campitelli B."/>
            <person name="Daum C."/>
            <person name="Gordon S."/>
            <person name="Gould B."/>
            <person name="Lipzen A."/>
            <person name="MacQueen A."/>
            <person name="Palacio-Mejia J."/>
            <person name="Plott C."/>
            <person name="Shakirov E."/>
            <person name="Shu S."/>
            <person name="Yoshinaga Y."/>
            <person name="Zane M."/>
            <person name="Rokhsar D."/>
            <person name="Grimwood J."/>
            <person name="Schmutz J."/>
            <person name="Juenger T."/>
        </authorList>
    </citation>
    <scope>NUCLEOTIDE SEQUENCE [LARGE SCALE GENOMIC DNA]</scope>
    <source>
        <strain evidence="2">cv. HAL2</strain>
    </source>
</reference>
<dbReference type="EMBL" id="CM009757">
    <property type="protein sequence ID" value="PUZ42710.1"/>
    <property type="molecule type" value="Genomic_DNA"/>
</dbReference>
<protein>
    <submittedName>
        <fullName evidence="1">Uncharacterized protein</fullName>
    </submittedName>
</protein>
<organism evidence="1 2">
    <name type="scientific">Panicum hallii var. hallii</name>
    <dbReference type="NCBI Taxonomy" id="1504633"/>
    <lineage>
        <taxon>Eukaryota</taxon>
        <taxon>Viridiplantae</taxon>
        <taxon>Streptophyta</taxon>
        <taxon>Embryophyta</taxon>
        <taxon>Tracheophyta</taxon>
        <taxon>Spermatophyta</taxon>
        <taxon>Magnoliopsida</taxon>
        <taxon>Liliopsida</taxon>
        <taxon>Poales</taxon>
        <taxon>Poaceae</taxon>
        <taxon>PACMAD clade</taxon>
        <taxon>Panicoideae</taxon>
        <taxon>Panicodae</taxon>
        <taxon>Paniceae</taxon>
        <taxon>Panicinae</taxon>
        <taxon>Panicum</taxon>
        <taxon>Panicum sect. Panicum</taxon>
    </lineage>
</organism>
<evidence type="ECO:0000313" key="2">
    <source>
        <dbReference type="Proteomes" id="UP000244336"/>
    </source>
</evidence>
<dbReference type="Proteomes" id="UP000244336">
    <property type="component" value="Chromosome 9"/>
</dbReference>
<dbReference type="OrthoDB" id="10478855at2759"/>